<dbReference type="Proteomes" id="UP000027361">
    <property type="component" value="Unassembled WGS sequence"/>
</dbReference>
<name>A0A066VMW2_TILAU</name>
<reference evidence="3 4" key="1">
    <citation type="submission" date="2014-05" db="EMBL/GenBank/DDBJ databases">
        <title>Draft genome sequence of a rare smut relative, Tilletiaria anomala UBC 951.</title>
        <authorList>
            <consortium name="DOE Joint Genome Institute"/>
            <person name="Toome M."/>
            <person name="Kuo A."/>
            <person name="Henrissat B."/>
            <person name="Lipzen A."/>
            <person name="Tritt A."/>
            <person name="Yoshinaga Y."/>
            <person name="Zane M."/>
            <person name="Barry K."/>
            <person name="Grigoriev I.V."/>
            <person name="Spatafora J.W."/>
            <person name="Aimea M.C."/>
        </authorList>
    </citation>
    <scope>NUCLEOTIDE SEQUENCE [LARGE SCALE GENOMIC DNA]</scope>
    <source>
        <strain evidence="3 4">UBC 951</strain>
    </source>
</reference>
<accession>A0A066VMW2</accession>
<dbReference type="EMBL" id="JMSN01000064">
    <property type="protein sequence ID" value="KDN43092.1"/>
    <property type="molecule type" value="Genomic_DNA"/>
</dbReference>
<feature type="region of interest" description="Disordered" evidence="1">
    <location>
        <begin position="65"/>
        <end position="88"/>
    </location>
</feature>
<evidence type="ECO:0000256" key="1">
    <source>
        <dbReference type="SAM" id="MobiDB-lite"/>
    </source>
</evidence>
<evidence type="ECO:0000313" key="4">
    <source>
        <dbReference type="Proteomes" id="UP000027361"/>
    </source>
</evidence>
<feature type="chain" id="PRO_5001628278" description="Secreted protein" evidence="2">
    <location>
        <begin position="22"/>
        <end position="111"/>
    </location>
</feature>
<evidence type="ECO:0000256" key="2">
    <source>
        <dbReference type="SAM" id="SignalP"/>
    </source>
</evidence>
<dbReference type="InParanoid" id="A0A066VMW2"/>
<sequence length="111" mass="12611">MNRRQSWLIFQWISVSRHASMFIVFMLARAPGQESTTAHCLTTTSPHPSRDCLFLMKVTIRHDTTRRDQTMPNANATPQAMSTKSRRGFDQNQISISVHTSLQHLLEGSGL</sequence>
<dbReference type="HOGENOM" id="CLU_2160165_0_0_1"/>
<dbReference type="GeneID" id="25264736"/>
<evidence type="ECO:0008006" key="5">
    <source>
        <dbReference type="Google" id="ProtNLM"/>
    </source>
</evidence>
<dbReference type="AlphaFoldDB" id="A0A066VMW2"/>
<gene>
    <name evidence="3" type="ORF">K437DRAFT_257613</name>
</gene>
<feature type="compositionally biased region" description="Polar residues" evidence="1">
    <location>
        <begin position="70"/>
        <end position="83"/>
    </location>
</feature>
<feature type="signal peptide" evidence="2">
    <location>
        <begin position="1"/>
        <end position="21"/>
    </location>
</feature>
<proteinExistence type="predicted"/>
<keyword evidence="2" id="KW-0732">Signal</keyword>
<dbReference type="RefSeq" id="XP_013242259.1">
    <property type="nucleotide sequence ID" value="XM_013386805.1"/>
</dbReference>
<keyword evidence="4" id="KW-1185">Reference proteome</keyword>
<evidence type="ECO:0000313" key="3">
    <source>
        <dbReference type="EMBL" id="KDN43092.1"/>
    </source>
</evidence>
<organism evidence="3 4">
    <name type="scientific">Tilletiaria anomala (strain ATCC 24038 / CBS 436.72 / UBC 951)</name>
    <dbReference type="NCBI Taxonomy" id="1037660"/>
    <lineage>
        <taxon>Eukaryota</taxon>
        <taxon>Fungi</taxon>
        <taxon>Dikarya</taxon>
        <taxon>Basidiomycota</taxon>
        <taxon>Ustilaginomycotina</taxon>
        <taxon>Exobasidiomycetes</taxon>
        <taxon>Georgefischeriales</taxon>
        <taxon>Tilletiariaceae</taxon>
        <taxon>Tilletiaria</taxon>
    </lineage>
</organism>
<protein>
    <recommendedName>
        <fullName evidence="5">Secreted protein</fullName>
    </recommendedName>
</protein>
<comment type="caution">
    <text evidence="3">The sequence shown here is derived from an EMBL/GenBank/DDBJ whole genome shotgun (WGS) entry which is preliminary data.</text>
</comment>